<comment type="similarity">
    <text evidence="1">Belongs to the peptidase M13 family.</text>
</comment>
<dbReference type="PROSITE" id="PS51885">
    <property type="entry name" value="NEPRILYSIN"/>
    <property type="match status" value="1"/>
</dbReference>
<dbReference type="GO" id="GO:0004222">
    <property type="term" value="F:metalloendopeptidase activity"/>
    <property type="evidence" value="ECO:0007669"/>
    <property type="project" value="InterPro"/>
</dbReference>
<dbReference type="EMBL" id="JARKHS020015793">
    <property type="protein sequence ID" value="KAK8774108.1"/>
    <property type="molecule type" value="Genomic_DNA"/>
</dbReference>
<feature type="compositionally biased region" description="Polar residues" evidence="2">
    <location>
        <begin position="1"/>
        <end position="17"/>
    </location>
</feature>
<proteinExistence type="inferred from homology"/>
<feature type="transmembrane region" description="Helical" evidence="3">
    <location>
        <begin position="32"/>
        <end position="55"/>
    </location>
</feature>
<dbReference type="SUPFAM" id="SSF55486">
    <property type="entry name" value="Metalloproteases ('zincins'), catalytic domain"/>
    <property type="match status" value="1"/>
</dbReference>
<dbReference type="GO" id="GO:0005886">
    <property type="term" value="C:plasma membrane"/>
    <property type="evidence" value="ECO:0007669"/>
    <property type="project" value="TreeGrafter"/>
</dbReference>
<accession>A0AAQ4EHI2</accession>
<evidence type="ECO:0000256" key="1">
    <source>
        <dbReference type="ARBA" id="ARBA00007357"/>
    </source>
</evidence>
<feature type="domain" description="Peptidase M13 N-terminal" evidence="4">
    <location>
        <begin position="109"/>
        <end position="449"/>
    </location>
</feature>
<dbReference type="Proteomes" id="UP001321473">
    <property type="component" value="Unassembled WGS sequence"/>
</dbReference>
<gene>
    <name evidence="5" type="ORF">V5799_011354</name>
</gene>
<keyword evidence="6" id="KW-1185">Reference proteome</keyword>
<feature type="region of interest" description="Disordered" evidence="2">
    <location>
        <begin position="1"/>
        <end position="23"/>
    </location>
</feature>
<evidence type="ECO:0000256" key="2">
    <source>
        <dbReference type="SAM" id="MobiDB-lite"/>
    </source>
</evidence>
<keyword evidence="3" id="KW-1133">Transmembrane helix</keyword>
<dbReference type="Gene3D" id="3.40.390.10">
    <property type="entry name" value="Collagenase (Catalytic Domain)"/>
    <property type="match status" value="2"/>
</dbReference>
<protein>
    <recommendedName>
        <fullName evidence="4">Peptidase M13 N-terminal domain-containing protein</fullName>
    </recommendedName>
</protein>
<dbReference type="InterPro" id="IPR024079">
    <property type="entry name" value="MetalloPept_cat_dom_sf"/>
</dbReference>
<keyword evidence="3" id="KW-0472">Membrane</keyword>
<dbReference type="Pfam" id="PF05649">
    <property type="entry name" value="Peptidase_M13_N"/>
    <property type="match status" value="1"/>
</dbReference>
<reference evidence="5 6" key="1">
    <citation type="journal article" date="2023" name="Arcadia Sci">
        <title>De novo assembly of a long-read Amblyomma americanum tick genome.</title>
        <authorList>
            <person name="Chou S."/>
            <person name="Poskanzer K.E."/>
            <person name="Rollins M."/>
            <person name="Thuy-Boun P.S."/>
        </authorList>
    </citation>
    <scope>NUCLEOTIDE SEQUENCE [LARGE SCALE GENOMIC DNA]</scope>
    <source>
        <strain evidence="5">F_SG_1</strain>
        <tissue evidence="5">Salivary glands</tissue>
    </source>
</reference>
<dbReference type="InterPro" id="IPR000718">
    <property type="entry name" value="Peptidase_M13"/>
</dbReference>
<evidence type="ECO:0000259" key="4">
    <source>
        <dbReference type="Pfam" id="PF05649"/>
    </source>
</evidence>
<dbReference type="PANTHER" id="PTHR11733:SF241">
    <property type="entry name" value="GH26575P-RELATED"/>
    <property type="match status" value="1"/>
</dbReference>
<dbReference type="PANTHER" id="PTHR11733">
    <property type="entry name" value="ZINC METALLOPROTEASE FAMILY M13 NEPRILYSIN-RELATED"/>
    <property type="match status" value="1"/>
</dbReference>
<evidence type="ECO:0000256" key="3">
    <source>
        <dbReference type="SAM" id="Phobius"/>
    </source>
</evidence>
<dbReference type="InterPro" id="IPR042089">
    <property type="entry name" value="Peptidase_M13_dom_2"/>
</dbReference>
<comment type="caution">
    <text evidence="5">The sequence shown here is derived from an EMBL/GenBank/DDBJ whole genome shotgun (WGS) entry which is preliminary data.</text>
</comment>
<keyword evidence="3" id="KW-0812">Transmembrane</keyword>
<organism evidence="5 6">
    <name type="scientific">Amblyomma americanum</name>
    <name type="common">Lone star tick</name>
    <dbReference type="NCBI Taxonomy" id="6943"/>
    <lineage>
        <taxon>Eukaryota</taxon>
        <taxon>Metazoa</taxon>
        <taxon>Ecdysozoa</taxon>
        <taxon>Arthropoda</taxon>
        <taxon>Chelicerata</taxon>
        <taxon>Arachnida</taxon>
        <taxon>Acari</taxon>
        <taxon>Parasitiformes</taxon>
        <taxon>Ixodida</taxon>
        <taxon>Ixodoidea</taxon>
        <taxon>Ixodidae</taxon>
        <taxon>Amblyomminae</taxon>
        <taxon>Amblyomma</taxon>
    </lineage>
</organism>
<evidence type="ECO:0000313" key="6">
    <source>
        <dbReference type="Proteomes" id="UP001321473"/>
    </source>
</evidence>
<name>A0AAQ4EHI2_AMBAM</name>
<dbReference type="GO" id="GO:0016485">
    <property type="term" value="P:protein processing"/>
    <property type="evidence" value="ECO:0007669"/>
    <property type="project" value="TreeGrafter"/>
</dbReference>
<sequence length="702" mass="79040">MMSCLMQGSTRSRTQGSPMPGDKDRVKTSFRVMIGACVLTAFVIAVLCLFTWRLISIAKAPSRPKRIVQHKVNKTSTARRAQSGAEEAESALNAYGILLGDAVDRNRRPCDNFYQFVCGSWERNHPDTSFSVENLRYFTHNTLKRMREEKMDERSAREPIGKAARFVNACLSAGDGTALRDLKEVLQEEGLTWPDRSEGSDFLSALFFMARRLALPVFFGIDVVRNERSGRLTLAFPPDAAFHSTLGRLKQHIRSSHGAVYMRHVYRSMAADEVSESRLSEILQDLHSATDILDVYLRSNYREEVVYNVTSLVRYAPAVPIENWDSALKKYLRTRTFEINKVVIFDIPSFEAVFHLIRTHGHAGAKDILGCLAVHAAIFYLNAEVRERFFGSLEEALAQQEQHCFSDAYTVFRYAIVHFLQQGAEEALGKFAACASTVVEAFSDALHENTSRRVDSTLPSEVPTLGDVFAVLNSSKPLAFLNTYASYPDLSSRPVQNRMAFAEQLMRVDLRYKNADSTMSITVERRNDWKKDFSVSLQDFRLTPYYFSFPWYSDHVHPFVLYAGVGARIAAAIYLDFMTLHDSSHEVLYKNNKCLTTESSDIKARDLEVQAAVAGVTLAWNALRVNADNMTDLDALFLTDISKPWMTASRAFFVFGCYVFCGAGNGETMCNFPLKHNIAFSRAFECQDGSPMNPGNKCDMLG</sequence>
<dbReference type="InterPro" id="IPR008753">
    <property type="entry name" value="Peptidase_M13_N"/>
</dbReference>
<dbReference type="AlphaFoldDB" id="A0AAQ4EHI2"/>
<dbReference type="Gene3D" id="1.10.1380.10">
    <property type="entry name" value="Neutral endopeptidase , domain2"/>
    <property type="match status" value="1"/>
</dbReference>
<evidence type="ECO:0000313" key="5">
    <source>
        <dbReference type="EMBL" id="KAK8774108.1"/>
    </source>
</evidence>